<keyword evidence="1" id="KW-0732">Signal</keyword>
<dbReference type="SUPFAM" id="SSF57625">
    <property type="entry name" value="Invertebrate chitin-binding proteins"/>
    <property type="match status" value="1"/>
</dbReference>
<gene>
    <name evidence="3" type="ORF">CCAP1982_LOCUS14886</name>
</gene>
<feature type="domain" description="Chitin-binding type-2" evidence="2">
    <location>
        <begin position="32"/>
        <end position="93"/>
    </location>
</feature>
<dbReference type="Pfam" id="PF01607">
    <property type="entry name" value="CBM_14"/>
    <property type="match status" value="1"/>
</dbReference>
<dbReference type="EMBL" id="CAJHJT010000034">
    <property type="protein sequence ID" value="CAD7006572.1"/>
    <property type="molecule type" value="Genomic_DNA"/>
</dbReference>
<dbReference type="AlphaFoldDB" id="A0A811V4L9"/>
<dbReference type="Gene3D" id="2.170.140.10">
    <property type="entry name" value="Chitin binding domain"/>
    <property type="match status" value="1"/>
</dbReference>
<dbReference type="InterPro" id="IPR002557">
    <property type="entry name" value="Chitin-bd_dom"/>
</dbReference>
<dbReference type="Proteomes" id="UP000606786">
    <property type="component" value="Unassembled WGS sequence"/>
</dbReference>
<organism evidence="3 4">
    <name type="scientific">Ceratitis capitata</name>
    <name type="common">Mediterranean fruit fly</name>
    <name type="synonym">Tephritis capitata</name>
    <dbReference type="NCBI Taxonomy" id="7213"/>
    <lineage>
        <taxon>Eukaryota</taxon>
        <taxon>Metazoa</taxon>
        <taxon>Ecdysozoa</taxon>
        <taxon>Arthropoda</taxon>
        <taxon>Hexapoda</taxon>
        <taxon>Insecta</taxon>
        <taxon>Pterygota</taxon>
        <taxon>Neoptera</taxon>
        <taxon>Endopterygota</taxon>
        <taxon>Diptera</taxon>
        <taxon>Brachycera</taxon>
        <taxon>Muscomorpha</taxon>
        <taxon>Tephritoidea</taxon>
        <taxon>Tephritidae</taxon>
        <taxon>Ceratitis</taxon>
        <taxon>Ceratitis</taxon>
    </lineage>
</organism>
<dbReference type="SMART" id="SM00494">
    <property type="entry name" value="ChtBD2"/>
    <property type="match status" value="1"/>
</dbReference>
<evidence type="ECO:0000313" key="3">
    <source>
        <dbReference type="EMBL" id="CAD7006572.1"/>
    </source>
</evidence>
<evidence type="ECO:0000259" key="2">
    <source>
        <dbReference type="PROSITE" id="PS50940"/>
    </source>
</evidence>
<protein>
    <submittedName>
        <fullName evidence="3">(Mediterranean fruit fly) hypothetical protein</fullName>
    </submittedName>
</protein>
<keyword evidence="4" id="KW-1185">Reference proteome</keyword>
<dbReference type="GO" id="GO:0005576">
    <property type="term" value="C:extracellular region"/>
    <property type="evidence" value="ECO:0007669"/>
    <property type="project" value="InterPro"/>
</dbReference>
<evidence type="ECO:0000313" key="4">
    <source>
        <dbReference type="Proteomes" id="UP000606786"/>
    </source>
</evidence>
<proteinExistence type="predicted"/>
<evidence type="ECO:0000256" key="1">
    <source>
        <dbReference type="SAM" id="SignalP"/>
    </source>
</evidence>
<dbReference type="InterPro" id="IPR036508">
    <property type="entry name" value="Chitin-bd_dom_sf"/>
</dbReference>
<sequence>MNSTQRLLFISGMIYMLVCVHGIPVEKSSSSASLCEEISVQGSFVDPSDTDCTSYIYCFEISGEWRIKYLKCPEGQFYNEKLNFCTSNYTCTQ</sequence>
<name>A0A811V4L9_CERCA</name>
<accession>A0A811V4L9</accession>
<feature type="signal peptide" evidence="1">
    <location>
        <begin position="1"/>
        <end position="22"/>
    </location>
</feature>
<comment type="caution">
    <text evidence="3">The sequence shown here is derived from an EMBL/GenBank/DDBJ whole genome shotgun (WGS) entry which is preliminary data.</text>
</comment>
<reference evidence="3" key="1">
    <citation type="submission" date="2020-11" db="EMBL/GenBank/DDBJ databases">
        <authorList>
            <person name="Whitehead M."/>
        </authorList>
    </citation>
    <scope>NUCLEOTIDE SEQUENCE</scope>
    <source>
        <strain evidence="3">EGII</strain>
    </source>
</reference>
<dbReference type="PROSITE" id="PS50940">
    <property type="entry name" value="CHIT_BIND_II"/>
    <property type="match status" value="1"/>
</dbReference>
<dbReference type="OrthoDB" id="8179045at2759"/>
<feature type="chain" id="PRO_5032581257" evidence="1">
    <location>
        <begin position="23"/>
        <end position="93"/>
    </location>
</feature>
<dbReference type="GO" id="GO:0008061">
    <property type="term" value="F:chitin binding"/>
    <property type="evidence" value="ECO:0007669"/>
    <property type="project" value="InterPro"/>
</dbReference>